<evidence type="ECO:0000256" key="2">
    <source>
        <dbReference type="SAM" id="MobiDB-lite"/>
    </source>
</evidence>
<evidence type="ECO:0000313" key="3">
    <source>
        <dbReference type="EnsemblMetazoa" id="XP_026296955"/>
    </source>
</evidence>
<name>A0A7M7L3C8_APIME</name>
<evidence type="ECO:0000313" key="4">
    <source>
        <dbReference type="Proteomes" id="UP000005203"/>
    </source>
</evidence>
<dbReference type="RefSeq" id="XP_026296955.1">
    <property type="nucleotide sequence ID" value="XM_026441170.1"/>
</dbReference>
<dbReference type="OrthoDB" id="5842926at2759"/>
<dbReference type="AlphaFoldDB" id="A0A7M7L3C8"/>
<organism evidence="3">
    <name type="scientific">Apis mellifera</name>
    <name type="common">Honeybee</name>
    <dbReference type="NCBI Taxonomy" id="7460"/>
    <lineage>
        <taxon>Eukaryota</taxon>
        <taxon>Metazoa</taxon>
        <taxon>Ecdysozoa</taxon>
        <taxon>Arthropoda</taxon>
        <taxon>Hexapoda</taxon>
        <taxon>Insecta</taxon>
        <taxon>Pterygota</taxon>
        <taxon>Neoptera</taxon>
        <taxon>Endopterygota</taxon>
        <taxon>Hymenoptera</taxon>
        <taxon>Apocrita</taxon>
        <taxon>Aculeata</taxon>
        <taxon>Apoidea</taxon>
        <taxon>Anthophila</taxon>
        <taxon>Apidae</taxon>
        <taxon>Apis</taxon>
    </lineage>
</organism>
<protein>
    <submittedName>
        <fullName evidence="5 6">FK506-binding protein 15 isoform X1</fullName>
    </submittedName>
</protein>
<dbReference type="RefSeq" id="XP_016768317.2">
    <property type="nucleotide sequence ID" value="XM_016912828.2"/>
</dbReference>
<sequence length="804" mass="91100">MLYRCGSCRCLCSITLTSLYISRRFKKGKKQNRIKTAIMLNDIKFTHNSFLSTKFIAPSINDFINHVMLKKNFSPKKFNSNMNVGNQIPNLDKILHDDDESDFFPAASSNLAAIFGLQAKTLDSGSSTKQVSKKLNASRTLTQTISNKTEVIIAKAVHAFKLQNGAYISIGKLGIALTGNFASKLYQIILYKSKQEHVSVVTVTPNFLYIIQPNNYSSYYDSNNKNWSILFENNDVCIEFAKEVGLARYFSENKKIENVLYQDLSPANKDIMAKEGDNVFIKYFIVTEITQPFKNISTMFQTMTVEISMDDNWERTFLESNKGLKRILFVPPNKQISLGPGFPKEKDIILEVEIIDIQSPAETVHSHTITSGKASIISRMAKMGQSILPKIPTSTTTDSEDTEDDVSNKFQIQKKIESSEEELQKKYSPVESSHKKSKLKTEISTTNAPCKSFVNSSVFTSPQWSPTQIQPNIVTLNGQIYSLQSQTVTSTIPTIIDPGLNILLSETRMTNAELRMGMSKIADNVQKLLDKFHHLEIQNATTPIKDKTTLDATLKMLLAMDTSGEKESQLSKNIDITNDKNFIELNEIKDRMSLLEKELKQAKEQVKDLEAKKESLIKDNENLHKIIKELNASLKDSETAFCNMKKNLEETKELNSRYQEKITILEDKVLKFSEECNTTEKIADSKELKENDNKNKEIKQIMNKIYHTLLDKFVDESYSVNYIKTIIASTIKNVTLQVLNNTDENDMCDIKIELSSSNNTETNALKICNTESQISNFGQVSSVLQNEPPPVPPIDTEYENDWLH</sequence>
<evidence type="ECO:0000313" key="5">
    <source>
        <dbReference type="RefSeq" id="XP_016768317.2"/>
    </source>
</evidence>
<accession>A0A8B7KJY2</accession>
<reference evidence="3" key="1">
    <citation type="submission" date="2021-01" db="UniProtKB">
        <authorList>
            <consortium name="EnsemblMetazoa"/>
        </authorList>
    </citation>
    <scope>IDENTIFICATION</scope>
    <source>
        <strain evidence="3">DH4</strain>
    </source>
</reference>
<dbReference type="Proteomes" id="UP000005203">
    <property type="component" value="Linkage group LG6"/>
</dbReference>
<accession>A0A7M7L3C8</accession>
<dbReference type="EnsemblMetazoa" id="XM_026441170">
    <property type="protein sequence ID" value="XP_026296955"/>
    <property type="gene ID" value="LOC100579053"/>
</dbReference>
<dbReference type="PANTHER" id="PTHR44927">
    <property type="entry name" value="FK506-BINDING PROTEIN 15"/>
    <property type="match status" value="1"/>
</dbReference>
<dbReference type="EnsemblMetazoa" id="XM_016912828">
    <property type="protein sequence ID" value="XP_016768317"/>
    <property type="gene ID" value="LOC100579053"/>
</dbReference>
<gene>
    <name evidence="5 6" type="primary">LOC100579053</name>
</gene>
<dbReference type="PANTHER" id="PTHR44927:SF1">
    <property type="entry name" value="FK506-BINDING PROTEIN 15"/>
    <property type="match status" value="1"/>
</dbReference>
<dbReference type="GeneID" id="100579053"/>
<evidence type="ECO:0000256" key="1">
    <source>
        <dbReference type="SAM" id="Coils"/>
    </source>
</evidence>
<accession>A0A8B8GYX3</accession>
<keyword evidence="4" id="KW-1185">Reference proteome</keyword>
<proteinExistence type="predicted"/>
<feature type="coiled-coil region" evidence="1">
    <location>
        <begin position="585"/>
        <end position="675"/>
    </location>
</feature>
<reference evidence="5 6" key="2">
    <citation type="submission" date="2025-04" db="UniProtKB">
        <authorList>
            <consortium name="RefSeq"/>
        </authorList>
    </citation>
    <scope>IDENTIFICATION</scope>
    <source>
        <strain evidence="5 6">DH4</strain>
        <tissue evidence="5 6">Whole body</tissue>
    </source>
</reference>
<evidence type="ECO:0000313" key="6">
    <source>
        <dbReference type="RefSeq" id="XP_026296955.1"/>
    </source>
</evidence>
<accession>A0A7M7IFX9</accession>
<feature type="region of interest" description="Disordered" evidence="2">
    <location>
        <begin position="784"/>
        <end position="804"/>
    </location>
</feature>
<keyword evidence="1" id="KW-0175">Coiled coil</keyword>
<dbReference type="SUPFAM" id="SSF54534">
    <property type="entry name" value="FKBP-like"/>
    <property type="match status" value="1"/>
</dbReference>
<feature type="region of interest" description="Disordered" evidence="2">
    <location>
        <begin position="420"/>
        <end position="442"/>
    </location>
</feature>